<evidence type="ECO:0000259" key="2">
    <source>
        <dbReference type="PROSITE" id="PS50853"/>
    </source>
</evidence>
<dbReference type="InterPro" id="IPR013783">
    <property type="entry name" value="Ig-like_fold"/>
</dbReference>
<reference evidence="3 4" key="1">
    <citation type="submission" date="2024-04" db="EMBL/GenBank/DDBJ databases">
        <title>Human intestinal bacterial collection.</title>
        <authorList>
            <person name="Pauvert C."/>
            <person name="Hitch T.C.A."/>
            <person name="Clavel T."/>
        </authorList>
    </citation>
    <scope>NUCLEOTIDE SEQUENCE [LARGE SCALE GENOMIC DNA]</scope>
    <source>
        <strain evidence="3 4">CLA-AA-H141</strain>
    </source>
</reference>
<dbReference type="InterPro" id="IPR036116">
    <property type="entry name" value="FN3_sf"/>
</dbReference>
<dbReference type="EMBL" id="JBBNFM010000003">
    <property type="protein sequence ID" value="MEQ2453649.1"/>
    <property type="molecule type" value="Genomic_DNA"/>
</dbReference>
<dbReference type="PROSITE" id="PS50853">
    <property type="entry name" value="FN3"/>
    <property type="match status" value="1"/>
</dbReference>
<accession>A0ABV1EGD5</accession>
<dbReference type="InterPro" id="IPR003961">
    <property type="entry name" value="FN3_dom"/>
</dbReference>
<comment type="caution">
    <text evidence="3">The sequence shown here is derived from an EMBL/GenBank/DDBJ whole genome shotgun (WGS) entry which is preliminary data.</text>
</comment>
<proteinExistence type="predicted"/>
<protein>
    <submittedName>
        <fullName evidence="3">Fibronectin type III domain-containing protein</fullName>
    </submittedName>
</protein>
<evidence type="ECO:0000256" key="1">
    <source>
        <dbReference type="SAM" id="SignalP"/>
    </source>
</evidence>
<dbReference type="Proteomes" id="UP001482186">
    <property type="component" value="Unassembled WGS sequence"/>
</dbReference>
<gene>
    <name evidence="3" type="ORF">AAAT04_06255</name>
</gene>
<dbReference type="Gene3D" id="2.60.40.10">
    <property type="entry name" value="Immunoglobulins"/>
    <property type="match status" value="2"/>
</dbReference>
<feature type="chain" id="PRO_5046592703" evidence="1">
    <location>
        <begin position="32"/>
        <end position="416"/>
    </location>
</feature>
<dbReference type="SMART" id="SM00060">
    <property type="entry name" value="FN3"/>
    <property type="match status" value="1"/>
</dbReference>
<dbReference type="CDD" id="cd00063">
    <property type="entry name" value="FN3"/>
    <property type="match status" value="1"/>
</dbReference>
<evidence type="ECO:0000313" key="3">
    <source>
        <dbReference type="EMBL" id="MEQ2453649.1"/>
    </source>
</evidence>
<keyword evidence="1" id="KW-0732">Signal</keyword>
<dbReference type="RefSeq" id="WP_349115896.1">
    <property type="nucleotide sequence ID" value="NZ_JBBNFM010000003.1"/>
</dbReference>
<evidence type="ECO:0000313" key="4">
    <source>
        <dbReference type="Proteomes" id="UP001482186"/>
    </source>
</evidence>
<name>A0ABV1EGD5_9FIRM</name>
<dbReference type="SUPFAM" id="SSF49265">
    <property type="entry name" value="Fibronectin type III"/>
    <property type="match status" value="1"/>
</dbReference>
<feature type="domain" description="Fibronectin type-III" evidence="2">
    <location>
        <begin position="31"/>
        <end position="133"/>
    </location>
</feature>
<organism evidence="3 4">
    <name type="scientific">Coprococcus ammoniilyticus</name>
    <dbReference type="NCBI Taxonomy" id="2981785"/>
    <lineage>
        <taxon>Bacteria</taxon>
        <taxon>Bacillati</taxon>
        <taxon>Bacillota</taxon>
        <taxon>Clostridia</taxon>
        <taxon>Lachnospirales</taxon>
        <taxon>Lachnospiraceae</taxon>
        <taxon>Coprococcus</taxon>
    </lineage>
</organism>
<sequence>MKNRNLSMIKTFIFVMIAVCFFANGVLHVSAASEVTGVTQTRSDEESVTVSWKSLKNAYGYDVFISTGNGKYKRLTKRTDCDVVGSKNTKKKISNLTSGSTYYVVIKAVYKKKDGSYKIGPAGKRLEVVTSPSKTAKSTIKQIKATPHYIKFKWDKVRGANRYIIYVNEKKKAIVKKNVASIKVGTGSVNNVRIIPVKQSQSGYMAKGGNIEAYDFFSSPKRPKRVAIFRYNNFSWYPTINNNVTVGWTKASGDKYDPSGYQMEVYSLTNKKIKTYYATKTRKVINIPSVENVGFKVRVRAYVKINGKKYYGKWTDMQTVIPQAKISMKRTGRNSVEINWESVKNATKYHVYACNDIKAEKPEWYEVATVGAGTNSYEYNNCIEGKYTAMYVIPEVQVGRNTYKASYTWHLYMNIE</sequence>
<keyword evidence="4" id="KW-1185">Reference proteome</keyword>
<feature type="signal peptide" evidence="1">
    <location>
        <begin position="1"/>
        <end position="31"/>
    </location>
</feature>